<dbReference type="PANTHER" id="PTHR38600:SF1">
    <property type="entry name" value="TRANSCRIPTIONAL REGULATORY PROTEIN"/>
    <property type="match status" value="1"/>
</dbReference>
<name>A0A1M6MP85_9FIRM</name>
<protein>
    <submittedName>
        <fullName evidence="3">Predicted transcriptional regulator</fullName>
    </submittedName>
</protein>
<dbReference type="RefSeq" id="WP_073273671.1">
    <property type="nucleotide sequence ID" value="NZ_FRAC01000007.1"/>
</dbReference>
<evidence type="ECO:0000256" key="1">
    <source>
        <dbReference type="SAM" id="MobiDB-lite"/>
    </source>
</evidence>
<dbReference type="Gene3D" id="1.10.10.10">
    <property type="entry name" value="Winged helix-like DNA-binding domain superfamily/Winged helix DNA-binding domain"/>
    <property type="match status" value="1"/>
</dbReference>
<dbReference type="CDD" id="cd00090">
    <property type="entry name" value="HTH_ARSR"/>
    <property type="match status" value="1"/>
</dbReference>
<dbReference type="SMART" id="SM00418">
    <property type="entry name" value="HTH_ARSR"/>
    <property type="match status" value="1"/>
</dbReference>
<reference evidence="3 4" key="1">
    <citation type="submission" date="2016-11" db="EMBL/GenBank/DDBJ databases">
        <authorList>
            <person name="Jaros S."/>
            <person name="Januszkiewicz K."/>
            <person name="Wedrychowicz H."/>
        </authorList>
    </citation>
    <scope>NUCLEOTIDE SEQUENCE [LARGE SCALE GENOMIC DNA]</scope>
    <source>
        <strain evidence="3 4">DSM 15929</strain>
    </source>
</reference>
<dbReference type="InterPro" id="IPR036390">
    <property type="entry name" value="WH_DNA-bd_sf"/>
</dbReference>
<dbReference type="SUPFAM" id="SSF46785">
    <property type="entry name" value="Winged helix' DNA-binding domain"/>
    <property type="match status" value="1"/>
</dbReference>
<evidence type="ECO:0000313" key="3">
    <source>
        <dbReference type="EMBL" id="SHJ85298.1"/>
    </source>
</evidence>
<dbReference type="InterPro" id="IPR011991">
    <property type="entry name" value="ArsR-like_HTH"/>
</dbReference>
<dbReference type="EMBL" id="FRAC01000007">
    <property type="protein sequence ID" value="SHJ85298.1"/>
    <property type="molecule type" value="Genomic_DNA"/>
</dbReference>
<feature type="compositionally biased region" description="Acidic residues" evidence="1">
    <location>
        <begin position="313"/>
        <end position="360"/>
    </location>
</feature>
<feature type="region of interest" description="Disordered" evidence="1">
    <location>
        <begin position="312"/>
        <end position="360"/>
    </location>
</feature>
<dbReference type="AlphaFoldDB" id="A0A1M6MP85"/>
<organism evidence="3 4">
    <name type="scientific">Anaerocolumna jejuensis DSM 15929</name>
    <dbReference type="NCBI Taxonomy" id="1121322"/>
    <lineage>
        <taxon>Bacteria</taxon>
        <taxon>Bacillati</taxon>
        <taxon>Bacillota</taxon>
        <taxon>Clostridia</taxon>
        <taxon>Lachnospirales</taxon>
        <taxon>Lachnospiraceae</taxon>
        <taxon>Anaerocolumna</taxon>
    </lineage>
</organism>
<evidence type="ECO:0000313" key="4">
    <source>
        <dbReference type="Proteomes" id="UP000184386"/>
    </source>
</evidence>
<gene>
    <name evidence="3" type="ORF">SAMN02745136_01106</name>
</gene>
<sequence length="360" mass="40963">MKIKKKRIALDFDNKEKIVQVGKALSSDTRLDILKLLIDKSVNISEIANTFQIPLSTAALHVKVLEEAGMITATEQPGVRGAQKVCGIAFEDIYFNAFRHKMDRDNIKVYHFPMGIGNYYNCMVNENCGIISERSYLGVEDAPYGFYAQNRHEAQLIWFMSGYLEYRFPNYMLKKNKVKELSFSFEVCSEAPGYQNDWPSDITVWINEKEIATIYSKGDFGGRRGHLNPDWWSDTMTQYGVLKNVTINGQGCFEDLVKTSDETLDTLCICDDYFISFKIGIKPDAKNLGGMNLFGEKFGDFAQGIVMSVLMDSSEEEEEEEPEAEEEDSKAEEEDSETEEEDSKTEEEDSKTEEGVNEET</sequence>
<dbReference type="PROSITE" id="PS50987">
    <property type="entry name" value="HTH_ARSR_2"/>
    <property type="match status" value="1"/>
</dbReference>
<accession>A0A1M6MP85</accession>
<dbReference type="GO" id="GO:0003700">
    <property type="term" value="F:DNA-binding transcription factor activity"/>
    <property type="evidence" value="ECO:0007669"/>
    <property type="project" value="InterPro"/>
</dbReference>
<dbReference type="Proteomes" id="UP000184386">
    <property type="component" value="Unassembled WGS sequence"/>
</dbReference>
<evidence type="ECO:0000259" key="2">
    <source>
        <dbReference type="PROSITE" id="PS50987"/>
    </source>
</evidence>
<keyword evidence="4" id="KW-1185">Reference proteome</keyword>
<dbReference type="OrthoDB" id="9781958at2"/>
<proteinExistence type="predicted"/>
<dbReference type="InterPro" id="IPR036388">
    <property type="entry name" value="WH-like_DNA-bd_sf"/>
</dbReference>
<dbReference type="STRING" id="1121322.SAMN02745136_01106"/>
<dbReference type="PANTHER" id="PTHR38600">
    <property type="entry name" value="TRANSCRIPTIONAL REGULATORY PROTEIN"/>
    <property type="match status" value="1"/>
</dbReference>
<dbReference type="Pfam" id="PF12840">
    <property type="entry name" value="HTH_20"/>
    <property type="match status" value="1"/>
</dbReference>
<feature type="domain" description="HTH arsR-type" evidence="2">
    <location>
        <begin position="10"/>
        <end position="105"/>
    </location>
</feature>
<dbReference type="InterPro" id="IPR001845">
    <property type="entry name" value="HTH_ArsR_DNA-bd_dom"/>
</dbReference>